<dbReference type="InterPro" id="IPR044643">
    <property type="entry name" value="TrpF_fam"/>
</dbReference>
<dbReference type="SUPFAM" id="SSF51366">
    <property type="entry name" value="Ribulose-phoshate binding barrel"/>
    <property type="match status" value="1"/>
</dbReference>
<evidence type="ECO:0000256" key="5">
    <source>
        <dbReference type="ARBA" id="ARBA00022605"/>
    </source>
</evidence>
<dbReference type="Pfam" id="PF00697">
    <property type="entry name" value="PRAI"/>
    <property type="match status" value="1"/>
</dbReference>
<evidence type="ECO:0000313" key="12">
    <source>
        <dbReference type="EMBL" id="GMG82171.1"/>
    </source>
</evidence>
<dbReference type="HAMAP" id="MF_00135">
    <property type="entry name" value="PRAI"/>
    <property type="match status" value="1"/>
</dbReference>
<dbReference type="GO" id="GO:0016853">
    <property type="term" value="F:isomerase activity"/>
    <property type="evidence" value="ECO:0007669"/>
    <property type="project" value="UniProtKB-KW"/>
</dbReference>
<sequence>MRVKICGLMDPAAVAAAADAGAAYLGFVMFPPSPRSLGAEAVRALALAAPPGVVKVALAVDPDDALVELLAGLPIDMVQLHGQEPPDRVAAIRARTGLPAMKAIGVREAADLEAVARYAPVADQLLIDAKPPKGATRPGGNALAVDWRLLAGRRWPRPWMLAGGLTPENVSEAVAVTGAAQLDVSSGVESAPGVKDPDRIRAFLAAAGRAGAPANLRGPAPGRDAGDDSGHDSGQGPRHGHGRRG</sequence>
<dbReference type="InterPro" id="IPR013785">
    <property type="entry name" value="Aldolase_TIM"/>
</dbReference>
<feature type="region of interest" description="Disordered" evidence="10">
    <location>
        <begin position="211"/>
        <end position="245"/>
    </location>
</feature>
<protein>
    <recommendedName>
        <fullName evidence="4 9">N-(5'-phosphoribosyl)anthranilate isomerase</fullName>
        <shortName evidence="9">PRAI</shortName>
        <ecNumber evidence="3 9">5.3.1.24</ecNumber>
    </recommendedName>
</protein>
<evidence type="ECO:0000256" key="9">
    <source>
        <dbReference type="HAMAP-Rule" id="MF_00135"/>
    </source>
</evidence>
<dbReference type="Gene3D" id="3.20.20.70">
    <property type="entry name" value="Aldolase class I"/>
    <property type="match status" value="1"/>
</dbReference>
<comment type="catalytic activity">
    <reaction evidence="1 9">
        <text>N-(5-phospho-beta-D-ribosyl)anthranilate = 1-(2-carboxyphenylamino)-1-deoxy-D-ribulose 5-phosphate</text>
        <dbReference type="Rhea" id="RHEA:21540"/>
        <dbReference type="ChEBI" id="CHEBI:18277"/>
        <dbReference type="ChEBI" id="CHEBI:58613"/>
        <dbReference type="EC" id="5.3.1.24"/>
    </reaction>
</comment>
<evidence type="ECO:0000256" key="1">
    <source>
        <dbReference type="ARBA" id="ARBA00001164"/>
    </source>
</evidence>
<evidence type="ECO:0000256" key="6">
    <source>
        <dbReference type="ARBA" id="ARBA00022822"/>
    </source>
</evidence>
<keyword evidence="5 9" id="KW-0028">Amino-acid biosynthesis</keyword>
<dbReference type="InterPro" id="IPR011060">
    <property type="entry name" value="RibuloseP-bd_barrel"/>
</dbReference>
<proteinExistence type="inferred from homology"/>
<dbReference type="CDD" id="cd00405">
    <property type="entry name" value="PRAI"/>
    <property type="match status" value="1"/>
</dbReference>
<evidence type="ECO:0000256" key="7">
    <source>
        <dbReference type="ARBA" id="ARBA00023141"/>
    </source>
</evidence>
<keyword evidence="8 9" id="KW-0413">Isomerase</keyword>
<dbReference type="InterPro" id="IPR001240">
    <property type="entry name" value="PRAI_dom"/>
</dbReference>
<dbReference type="NCBIfam" id="NF002295">
    <property type="entry name" value="PRK01222.1-1"/>
    <property type="match status" value="1"/>
</dbReference>
<comment type="similarity">
    <text evidence="9">Belongs to the TrpF family.</text>
</comment>
<name>A0ABQ6LFS1_9RHOB</name>
<keyword evidence="7 9" id="KW-0057">Aromatic amino acid biosynthesis</keyword>
<evidence type="ECO:0000313" key="13">
    <source>
        <dbReference type="Proteomes" id="UP001239909"/>
    </source>
</evidence>
<feature type="compositionally biased region" description="Low complexity" evidence="10">
    <location>
        <begin position="211"/>
        <end position="223"/>
    </location>
</feature>
<gene>
    <name evidence="9" type="primary">trpF</name>
    <name evidence="12" type="ORF">LNKW23_13840</name>
</gene>
<comment type="caution">
    <text evidence="12">The sequence shown here is derived from an EMBL/GenBank/DDBJ whole genome shotgun (WGS) entry which is preliminary data.</text>
</comment>
<evidence type="ECO:0000256" key="4">
    <source>
        <dbReference type="ARBA" id="ARBA00022272"/>
    </source>
</evidence>
<dbReference type="RefSeq" id="WP_352231057.1">
    <property type="nucleotide sequence ID" value="NZ_BSYI01000008.1"/>
</dbReference>
<dbReference type="PANTHER" id="PTHR42894">
    <property type="entry name" value="N-(5'-PHOSPHORIBOSYL)ANTHRANILATE ISOMERASE"/>
    <property type="match status" value="1"/>
</dbReference>
<feature type="domain" description="N-(5'phosphoribosyl) anthranilate isomerase (PRAI)" evidence="11">
    <location>
        <begin position="3"/>
        <end position="204"/>
    </location>
</feature>
<evidence type="ECO:0000256" key="3">
    <source>
        <dbReference type="ARBA" id="ARBA00012572"/>
    </source>
</evidence>
<dbReference type="Proteomes" id="UP001239909">
    <property type="component" value="Unassembled WGS sequence"/>
</dbReference>
<keyword evidence="13" id="KW-1185">Reference proteome</keyword>
<keyword evidence="6 9" id="KW-0822">Tryptophan biosynthesis</keyword>
<evidence type="ECO:0000256" key="10">
    <source>
        <dbReference type="SAM" id="MobiDB-lite"/>
    </source>
</evidence>
<dbReference type="EMBL" id="BSYI01000008">
    <property type="protein sequence ID" value="GMG82171.1"/>
    <property type="molecule type" value="Genomic_DNA"/>
</dbReference>
<evidence type="ECO:0000256" key="2">
    <source>
        <dbReference type="ARBA" id="ARBA00004664"/>
    </source>
</evidence>
<comment type="pathway">
    <text evidence="2 9">Amino-acid biosynthesis; L-tryptophan biosynthesis; L-tryptophan from chorismate: step 3/5.</text>
</comment>
<accession>A0ABQ6LFS1</accession>
<dbReference type="PANTHER" id="PTHR42894:SF1">
    <property type="entry name" value="N-(5'-PHOSPHORIBOSYL)ANTHRANILATE ISOMERASE"/>
    <property type="match status" value="1"/>
</dbReference>
<evidence type="ECO:0000259" key="11">
    <source>
        <dbReference type="Pfam" id="PF00697"/>
    </source>
</evidence>
<reference evidence="12 13" key="1">
    <citation type="submission" date="2023-04" db="EMBL/GenBank/DDBJ databases">
        <title>Marinoamorphus aggregata gen. nov., sp. Nov., isolate from tissue of brittle star Ophioplocus japonicus.</title>
        <authorList>
            <person name="Kawano K."/>
            <person name="Sawayama S."/>
            <person name="Nakagawa S."/>
        </authorList>
    </citation>
    <scope>NUCLEOTIDE SEQUENCE [LARGE SCALE GENOMIC DNA]</scope>
    <source>
        <strain evidence="12 13">NKW23</strain>
    </source>
</reference>
<dbReference type="EC" id="5.3.1.24" evidence="3 9"/>
<organism evidence="12 13">
    <name type="scientific">Paralimibaculum aggregatum</name>
    <dbReference type="NCBI Taxonomy" id="3036245"/>
    <lineage>
        <taxon>Bacteria</taxon>
        <taxon>Pseudomonadati</taxon>
        <taxon>Pseudomonadota</taxon>
        <taxon>Alphaproteobacteria</taxon>
        <taxon>Rhodobacterales</taxon>
        <taxon>Paracoccaceae</taxon>
        <taxon>Paralimibaculum</taxon>
    </lineage>
</organism>
<evidence type="ECO:0000256" key="8">
    <source>
        <dbReference type="ARBA" id="ARBA00023235"/>
    </source>
</evidence>